<evidence type="ECO:0000256" key="1">
    <source>
        <dbReference type="SAM" id="MobiDB-lite"/>
    </source>
</evidence>
<dbReference type="OMA" id="FSYESCN"/>
<reference evidence="3" key="2">
    <citation type="submission" date="2016-02" db="EMBL/GenBank/DDBJ databases">
        <title>Draft genome sequence of five rapidly growing Mycobacterium species.</title>
        <authorList>
            <person name="Katahira K."/>
            <person name="Gotou Y."/>
            <person name="Iida K."/>
            <person name="Ogura Y."/>
            <person name="Hayashi T."/>
        </authorList>
    </citation>
    <scope>NUCLEOTIDE SEQUENCE [LARGE SCALE GENOMIC DNA]</scope>
    <source>
        <strain evidence="3">JCM6362</strain>
    </source>
</reference>
<dbReference type="STRING" id="1797.RMCT_4544"/>
<evidence type="ECO:0000313" key="2">
    <source>
        <dbReference type="EMBL" id="GAT17575.1"/>
    </source>
</evidence>
<comment type="caution">
    <text evidence="2">The sequence shown here is derived from an EMBL/GenBank/DDBJ whole genome shotgun (WGS) entry which is preliminary data.</text>
</comment>
<accession>A0A124E927</accession>
<dbReference type="AlphaFoldDB" id="A0A124E927"/>
<dbReference type="OrthoDB" id="4743914at2"/>
<organism evidence="2 3">
    <name type="scientific">Mycolicibacterium thermoresistibile</name>
    <name type="common">Mycobacterium thermoresistibile</name>
    <dbReference type="NCBI Taxonomy" id="1797"/>
    <lineage>
        <taxon>Bacteria</taxon>
        <taxon>Bacillati</taxon>
        <taxon>Actinomycetota</taxon>
        <taxon>Actinomycetes</taxon>
        <taxon>Mycobacteriales</taxon>
        <taxon>Mycobacteriaceae</taxon>
        <taxon>Mycolicibacterium</taxon>
    </lineage>
</organism>
<dbReference type="Proteomes" id="UP000069654">
    <property type="component" value="Unassembled WGS sequence"/>
</dbReference>
<feature type="region of interest" description="Disordered" evidence="1">
    <location>
        <begin position="1"/>
        <end position="21"/>
    </location>
</feature>
<evidence type="ECO:0000313" key="3">
    <source>
        <dbReference type="Proteomes" id="UP000069654"/>
    </source>
</evidence>
<dbReference type="EMBL" id="BCTB01000055">
    <property type="protein sequence ID" value="GAT17575.1"/>
    <property type="molecule type" value="Genomic_DNA"/>
</dbReference>
<gene>
    <name evidence="2" type="ORF">RMCT_4544</name>
</gene>
<proteinExistence type="predicted"/>
<name>A0A124E927_MYCTH</name>
<protein>
    <submittedName>
        <fullName evidence="2">LppJ protein</fullName>
    </submittedName>
</protein>
<sequence>MAAPFGGVSEPLTPEQARDQAVDAARDVVSTLDLPVAEAHFSRAACRDNGGGPYRGQVTIKYPKADSYDAATAEIEQMVQRLFAAGWDDNTDFRTHGKIAHKDGVVAVFRPQSSTAQNRMIDVLGECRDTTTTWETRGGLETLTLP</sequence>
<reference evidence="2 3" key="1">
    <citation type="journal article" date="2016" name="Genome Announc.">
        <title>Draft Genome Sequences of Five Rapidly Growing Mycobacterium Species, M. thermoresistibile, M. fortuitum subsp. acetamidolyticum, M. canariasense, M. brisbanense, and M. novocastrense.</title>
        <authorList>
            <person name="Katahira K."/>
            <person name="Ogura Y."/>
            <person name="Gotoh Y."/>
            <person name="Hayashi T."/>
        </authorList>
    </citation>
    <scope>NUCLEOTIDE SEQUENCE [LARGE SCALE GENOMIC DNA]</scope>
    <source>
        <strain evidence="2 3">JCM6362</strain>
    </source>
</reference>